<feature type="domain" description="ABC transporter" evidence="5">
    <location>
        <begin position="5"/>
        <end position="233"/>
    </location>
</feature>
<evidence type="ECO:0000256" key="1">
    <source>
        <dbReference type="ARBA" id="ARBA00005417"/>
    </source>
</evidence>
<dbReference type="InterPro" id="IPR003593">
    <property type="entry name" value="AAA+_ATPase"/>
</dbReference>
<dbReference type="Gene3D" id="3.40.50.300">
    <property type="entry name" value="P-loop containing nucleotide triphosphate hydrolases"/>
    <property type="match status" value="1"/>
</dbReference>
<dbReference type="SMART" id="SM00382">
    <property type="entry name" value="AAA"/>
    <property type="match status" value="1"/>
</dbReference>
<dbReference type="GO" id="GO:0005524">
    <property type="term" value="F:ATP binding"/>
    <property type="evidence" value="ECO:0007669"/>
    <property type="project" value="UniProtKB-KW"/>
</dbReference>
<evidence type="ECO:0000256" key="3">
    <source>
        <dbReference type="ARBA" id="ARBA00022741"/>
    </source>
</evidence>
<reference evidence="6 7" key="1">
    <citation type="submission" date="2016-12" db="EMBL/GenBank/DDBJ databases">
        <title>Candidatus Reconcilibacillus cellulovorans genome.</title>
        <authorList>
            <person name="Kolinko S."/>
            <person name="Wu Y.-W."/>
            <person name="Tachea F."/>
            <person name="Denzel E."/>
            <person name="Hiras J."/>
            <person name="Baecker N."/>
            <person name="Chan L.J."/>
            <person name="Eichorst S.A."/>
            <person name="Frey D."/>
            <person name="Adams P.D."/>
            <person name="Pray T."/>
            <person name="Tanjore D."/>
            <person name="Petzold C.J."/>
            <person name="Gladden J.M."/>
            <person name="Simmons B.A."/>
            <person name="Singer S.W."/>
        </authorList>
    </citation>
    <scope>NUCLEOTIDE SEQUENCE [LARGE SCALE GENOMIC DNA]</scope>
    <source>
        <strain evidence="6">JTherm</strain>
    </source>
</reference>
<proteinExistence type="inferred from homology"/>
<comment type="caution">
    <text evidence="6">The sequence shown here is derived from an EMBL/GenBank/DDBJ whole genome shotgun (WGS) entry which is preliminary data.</text>
</comment>
<keyword evidence="2" id="KW-0813">Transport</keyword>
<dbReference type="PANTHER" id="PTHR43335">
    <property type="entry name" value="ABC TRANSPORTER, ATP-BINDING PROTEIN"/>
    <property type="match status" value="1"/>
</dbReference>
<dbReference type="EMBL" id="MOXJ01000011">
    <property type="protein sequence ID" value="PDO10689.1"/>
    <property type="molecule type" value="Genomic_DNA"/>
</dbReference>
<dbReference type="PANTHER" id="PTHR43335:SF4">
    <property type="entry name" value="ABC TRANSPORTER, ATP-BINDING PROTEIN"/>
    <property type="match status" value="1"/>
</dbReference>
<evidence type="ECO:0000256" key="2">
    <source>
        <dbReference type="ARBA" id="ARBA00022448"/>
    </source>
</evidence>
<dbReference type="InterPro" id="IPR017871">
    <property type="entry name" value="ABC_transporter-like_CS"/>
</dbReference>
<dbReference type="InterPro" id="IPR003439">
    <property type="entry name" value="ABC_transporter-like_ATP-bd"/>
</dbReference>
<dbReference type="GO" id="GO:0016887">
    <property type="term" value="F:ATP hydrolysis activity"/>
    <property type="evidence" value="ECO:0007669"/>
    <property type="project" value="InterPro"/>
</dbReference>
<dbReference type="InterPro" id="IPR027417">
    <property type="entry name" value="P-loop_NTPase"/>
</dbReference>
<dbReference type="Pfam" id="PF00005">
    <property type="entry name" value="ABC_tran"/>
    <property type="match status" value="1"/>
</dbReference>
<evidence type="ECO:0000313" key="7">
    <source>
        <dbReference type="Proteomes" id="UP000243688"/>
    </source>
</evidence>
<dbReference type="SUPFAM" id="SSF52540">
    <property type="entry name" value="P-loop containing nucleoside triphosphate hydrolases"/>
    <property type="match status" value="1"/>
</dbReference>
<gene>
    <name evidence="6" type="ORF">BLM47_06135</name>
</gene>
<dbReference type="PROSITE" id="PS00211">
    <property type="entry name" value="ABC_TRANSPORTER_1"/>
    <property type="match status" value="1"/>
</dbReference>
<dbReference type="AlphaFoldDB" id="A0A2A6E1K2"/>
<keyword evidence="4" id="KW-0067">ATP-binding</keyword>
<name>A0A2A6E1K2_9BACL</name>
<protein>
    <recommendedName>
        <fullName evidence="5">ABC transporter domain-containing protein</fullName>
    </recommendedName>
</protein>
<dbReference type="Proteomes" id="UP000243688">
    <property type="component" value="Unassembled WGS sequence"/>
</dbReference>
<accession>A0A2A6E1K2</accession>
<keyword evidence="3" id="KW-0547">Nucleotide-binding</keyword>
<organism evidence="6 7">
    <name type="scientific">Candidatus Reconcilbacillus cellulovorans</name>
    <dbReference type="NCBI Taxonomy" id="1906605"/>
    <lineage>
        <taxon>Bacteria</taxon>
        <taxon>Bacillati</taxon>
        <taxon>Bacillota</taxon>
        <taxon>Bacilli</taxon>
        <taxon>Bacillales</taxon>
        <taxon>Paenibacillaceae</taxon>
        <taxon>Candidatus Reconcilbacillus</taxon>
    </lineage>
</organism>
<dbReference type="PROSITE" id="PS50893">
    <property type="entry name" value="ABC_TRANSPORTER_2"/>
    <property type="match status" value="1"/>
</dbReference>
<evidence type="ECO:0000256" key="4">
    <source>
        <dbReference type="ARBA" id="ARBA00022840"/>
    </source>
</evidence>
<comment type="similarity">
    <text evidence="1">Belongs to the ABC transporter superfamily.</text>
</comment>
<sequence>MDTVLRLEQVGKKYGRKIAVQNISFSVRRGEIVGLVGPNGAGKTTLMRIIVGLLRHYEGRVFLNERPVKTGDRQSAGKIGCMIETPGFYPYLSGYENLKFLSAFSGRVPDEKILETARKLGLAKVLHQKVRQYSLGMRQRLAIALAVLHQPSLLVLDEPANGLDPAGILEMRDYLRELADKSNIAILISSHHLSEIERICDRVAILNRGAMVKWLDMKQDNEKTCVYVFETNRATELAARLRQNGVTVLGTEAGAVLVQTKRESVAAVIRTAAATGIDFTAVYERKETLEQEFLEAVGGVSIE</sequence>
<evidence type="ECO:0000259" key="5">
    <source>
        <dbReference type="PROSITE" id="PS50893"/>
    </source>
</evidence>
<evidence type="ECO:0000313" key="6">
    <source>
        <dbReference type="EMBL" id="PDO10689.1"/>
    </source>
</evidence>